<reference evidence="21 22" key="1">
    <citation type="journal article" date="2016" name="Nat. Commun.">
        <title>Thousands of microbial genomes shed light on interconnected biogeochemical processes in an aquifer system.</title>
        <authorList>
            <person name="Anantharaman K."/>
            <person name="Brown C.T."/>
            <person name="Hug L.A."/>
            <person name="Sharon I."/>
            <person name="Castelle C.J."/>
            <person name="Probst A.J."/>
            <person name="Thomas B.C."/>
            <person name="Singh A."/>
            <person name="Wilkins M.J."/>
            <person name="Karaoz U."/>
            <person name="Brodie E.L."/>
            <person name="Williams K.H."/>
            <person name="Hubbard S.S."/>
            <person name="Banfield J.F."/>
        </authorList>
    </citation>
    <scope>NUCLEOTIDE SEQUENCE [LARGE SCALE GENOMIC DNA]</scope>
</reference>
<protein>
    <recommendedName>
        <fullName evidence="19">Riboflavin biosynthesis protein RibBA</fullName>
    </recommendedName>
    <domain>
        <recommendedName>
            <fullName evidence="19">3,4-dihydroxy-2-butanone 4-phosphate synthase</fullName>
            <shortName evidence="19">DHBP synthase</shortName>
            <ecNumber evidence="19">4.1.99.12</ecNumber>
        </recommendedName>
    </domain>
    <domain>
        <recommendedName>
            <fullName evidence="19">GTP cyclohydrolase-2</fullName>
            <ecNumber evidence="19">3.5.4.25</ecNumber>
        </recommendedName>
        <alternativeName>
            <fullName evidence="19">GTP cyclohydrolase II</fullName>
        </alternativeName>
    </domain>
</protein>
<evidence type="ECO:0000256" key="17">
    <source>
        <dbReference type="ARBA" id="ARBA00043932"/>
    </source>
</evidence>
<dbReference type="EC" id="3.5.4.25" evidence="19"/>
<proteinExistence type="inferred from homology"/>
<comment type="similarity">
    <text evidence="6 19">In the N-terminal section; belongs to the DHBP synthase family.</text>
</comment>
<feature type="binding site" evidence="19">
    <location>
        <position position="320"/>
    </location>
    <ligand>
        <name>GTP</name>
        <dbReference type="ChEBI" id="CHEBI:37565"/>
    </ligand>
</feature>
<accession>A0A1F6DAC2</accession>
<keyword evidence="9 19" id="KW-0547">Nucleotide-binding</keyword>
<feature type="active site" description="Nucleophile; for GTP cyclohydrolase activity" evidence="19">
    <location>
        <position position="334"/>
    </location>
</feature>
<dbReference type="NCBIfam" id="NF001591">
    <property type="entry name" value="PRK00393.1"/>
    <property type="match status" value="1"/>
</dbReference>
<evidence type="ECO:0000256" key="2">
    <source>
        <dbReference type="ARBA" id="ARBA00001936"/>
    </source>
</evidence>
<feature type="binding site" evidence="19">
    <location>
        <begin position="297"/>
        <end position="299"/>
    </location>
    <ligand>
        <name>GTP</name>
        <dbReference type="ChEBI" id="CHEBI:37565"/>
    </ligand>
</feature>
<keyword evidence="8 19" id="KW-0479">Metal-binding</keyword>
<comment type="catalytic activity">
    <reaction evidence="18 19">
        <text>GTP + 4 H2O = 2,5-diamino-6-hydroxy-4-(5-phosphoribosylamino)-pyrimidine + formate + 2 phosphate + 3 H(+)</text>
        <dbReference type="Rhea" id="RHEA:23704"/>
        <dbReference type="ChEBI" id="CHEBI:15377"/>
        <dbReference type="ChEBI" id="CHEBI:15378"/>
        <dbReference type="ChEBI" id="CHEBI:15740"/>
        <dbReference type="ChEBI" id="CHEBI:37565"/>
        <dbReference type="ChEBI" id="CHEBI:43474"/>
        <dbReference type="ChEBI" id="CHEBI:58614"/>
        <dbReference type="EC" id="3.5.4.25"/>
    </reaction>
</comment>
<comment type="pathway">
    <text evidence="4 19">Cofactor biosynthesis; riboflavin biosynthesis; 5-amino-6-(D-ribitylamino)uracil from GTP: step 1/4.</text>
</comment>
<dbReference type="NCBIfam" id="TIGR00505">
    <property type="entry name" value="ribA"/>
    <property type="match status" value="1"/>
</dbReference>
<dbReference type="NCBIfam" id="TIGR00506">
    <property type="entry name" value="ribB"/>
    <property type="match status" value="1"/>
</dbReference>
<dbReference type="GO" id="GO:0030145">
    <property type="term" value="F:manganese ion binding"/>
    <property type="evidence" value="ECO:0007669"/>
    <property type="project" value="UniProtKB-UniRule"/>
</dbReference>
<comment type="cofactor">
    <cofactor evidence="2">
        <name>Mn(2+)</name>
        <dbReference type="ChEBI" id="CHEBI:29035"/>
    </cofactor>
</comment>
<feature type="binding site" evidence="19">
    <location>
        <position position="166"/>
    </location>
    <ligand>
        <name>D-ribulose 5-phosphate</name>
        <dbReference type="ChEBI" id="CHEBI:58121"/>
    </ligand>
</feature>
<dbReference type="PANTHER" id="PTHR21327:SF18">
    <property type="entry name" value="3,4-DIHYDROXY-2-BUTANONE 4-PHOSPHATE SYNTHASE"/>
    <property type="match status" value="1"/>
</dbReference>
<gene>
    <name evidence="19" type="primary">ribBA</name>
    <name evidence="21" type="ORF">A2765_05420</name>
</gene>
<feature type="binding site" evidence="19">
    <location>
        <position position="275"/>
    </location>
    <ligand>
        <name>GTP</name>
        <dbReference type="ChEBI" id="CHEBI:37565"/>
    </ligand>
</feature>
<organism evidence="21 22">
    <name type="scientific">Candidatus Kaiserbacteria bacterium RIFCSPHIGHO2_01_FULL_56_24</name>
    <dbReference type="NCBI Taxonomy" id="1798487"/>
    <lineage>
        <taxon>Bacteria</taxon>
        <taxon>Candidatus Kaiseribacteriota</taxon>
    </lineage>
</organism>
<evidence type="ECO:0000313" key="22">
    <source>
        <dbReference type="Proteomes" id="UP000176377"/>
    </source>
</evidence>
<evidence type="ECO:0000259" key="20">
    <source>
        <dbReference type="Pfam" id="PF00925"/>
    </source>
</evidence>
<dbReference type="InterPro" id="IPR000926">
    <property type="entry name" value="RibA"/>
</dbReference>
<comment type="cofactor">
    <cofactor evidence="19">
        <name>Zn(2+)</name>
        <dbReference type="ChEBI" id="CHEBI:29105"/>
    </cofactor>
    <text evidence="19">Binds 1 zinc ion per subunit.</text>
</comment>
<dbReference type="GO" id="GO:0000287">
    <property type="term" value="F:magnesium ion binding"/>
    <property type="evidence" value="ECO:0007669"/>
    <property type="project" value="UniProtKB-UniRule"/>
</dbReference>
<keyword evidence="14 19" id="KW-0464">Manganese</keyword>
<comment type="function">
    <text evidence="17 19">Catalyzes the conversion of GTP to 2,5-diamino-6-ribosylamino-4(3H)-pyrimidinone 5'-phosphate (DARP), formate and pyrophosphate.</text>
</comment>
<dbReference type="SUPFAM" id="SSF142695">
    <property type="entry name" value="RibA-like"/>
    <property type="match status" value="1"/>
</dbReference>
<feature type="binding site" evidence="19">
    <location>
        <position position="272"/>
    </location>
    <ligand>
        <name>Zn(2+)</name>
        <dbReference type="ChEBI" id="CHEBI:29105"/>
        <note>catalytic</note>
    </ligand>
</feature>
<dbReference type="FunFam" id="3.40.50.10990:FF:000001">
    <property type="entry name" value="Riboflavin biosynthesis protein RibBA"/>
    <property type="match status" value="1"/>
</dbReference>
<dbReference type="SUPFAM" id="SSF55821">
    <property type="entry name" value="YrdC/RibB"/>
    <property type="match status" value="1"/>
</dbReference>
<dbReference type="CDD" id="cd00641">
    <property type="entry name" value="GTP_cyclohydro2"/>
    <property type="match status" value="1"/>
</dbReference>
<feature type="active site" description="Proton acceptor; for GTP cyclohydrolase activity" evidence="19">
    <location>
        <position position="332"/>
    </location>
</feature>
<keyword evidence="13 19" id="KW-0342">GTP-binding</keyword>
<feature type="binding site" evidence="19">
    <location>
        <position position="360"/>
    </location>
    <ligand>
        <name>GTP</name>
        <dbReference type="ChEBI" id="CHEBI:37565"/>
    </ligand>
</feature>
<dbReference type="PIRSF" id="PIRSF001259">
    <property type="entry name" value="RibA"/>
    <property type="match status" value="1"/>
</dbReference>
<evidence type="ECO:0000256" key="4">
    <source>
        <dbReference type="ARBA" id="ARBA00004853"/>
    </source>
</evidence>
<evidence type="ECO:0000256" key="9">
    <source>
        <dbReference type="ARBA" id="ARBA00022741"/>
    </source>
</evidence>
<evidence type="ECO:0000256" key="14">
    <source>
        <dbReference type="ARBA" id="ARBA00023211"/>
    </source>
</evidence>
<feature type="binding site" evidence="19">
    <location>
        <position position="355"/>
    </location>
    <ligand>
        <name>GTP</name>
        <dbReference type="ChEBI" id="CHEBI:37565"/>
    </ligand>
</feature>
<dbReference type="UniPathway" id="UPA00275">
    <property type="reaction ID" value="UER00399"/>
</dbReference>
<feature type="region of interest" description="GTP cyclohydrolase II" evidence="19">
    <location>
        <begin position="204"/>
        <end position="402"/>
    </location>
</feature>
<evidence type="ECO:0000256" key="7">
    <source>
        <dbReference type="ARBA" id="ARBA00022619"/>
    </source>
</evidence>
<dbReference type="PANTHER" id="PTHR21327">
    <property type="entry name" value="GTP CYCLOHYDROLASE II-RELATED"/>
    <property type="match status" value="1"/>
</dbReference>
<feature type="binding site" evidence="19">
    <location>
        <begin position="254"/>
        <end position="258"/>
    </location>
    <ligand>
        <name>GTP</name>
        <dbReference type="ChEBI" id="CHEBI:37565"/>
    </ligand>
</feature>
<evidence type="ECO:0000256" key="19">
    <source>
        <dbReference type="HAMAP-Rule" id="MF_01283"/>
    </source>
</evidence>
<comment type="catalytic activity">
    <reaction evidence="1 19">
        <text>D-ribulose 5-phosphate = (2S)-2-hydroxy-3-oxobutyl phosphate + formate + H(+)</text>
        <dbReference type="Rhea" id="RHEA:18457"/>
        <dbReference type="ChEBI" id="CHEBI:15378"/>
        <dbReference type="ChEBI" id="CHEBI:15740"/>
        <dbReference type="ChEBI" id="CHEBI:58121"/>
        <dbReference type="ChEBI" id="CHEBI:58830"/>
        <dbReference type="EC" id="4.1.99.12"/>
    </reaction>
</comment>
<keyword evidence="10 19" id="KW-0378">Hydrolase</keyword>
<feature type="binding site" evidence="19">
    <location>
        <position position="30"/>
    </location>
    <ligand>
        <name>Mg(2+)</name>
        <dbReference type="ChEBI" id="CHEBI:18420"/>
        <label>2</label>
    </ligand>
</feature>
<dbReference type="Pfam" id="PF00925">
    <property type="entry name" value="GTP_cyclohydro2"/>
    <property type="match status" value="1"/>
</dbReference>
<comment type="caution">
    <text evidence="19">Lacks conserved residue(s) required for the propagation of feature annotation.</text>
</comment>
<dbReference type="InterPro" id="IPR036144">
    <property type="entry name" value="RibA-like_sf"/>
</dbReference>
<evidence type="ECO:0000256" key="18">
    <source>
        <dbReference type="ARBA" id="ARBA00049295"/>
    </source>
</evidence>
<comment type="similarity">
    <text evidence="19">In the C-terminal section; belongs to the GTP cyclohydrolase II family.</text>
</comment>
<comment type="pathway">
    <text evidence="5 19">Cofactor biosynthesis; riboflavin biosynthesis; 2-hydroxy-3-oxobutyl phosphate from D-ribulose 5-phosphate: step 1/1.</text>
</comment>
<dbReference type="HAMAP" id="MF_01283">
    <property type="entry name" value="RibBA"/>
    <property type="match status" value="1"/>
</dbReference>
<evidence type="ECO:0000256" key="15">
    <source>
        <dbReference type="ARBA" id="ARBA00023239"/>
    </source>
</evidence>
<dbReference type="EMBL" id="MFLA01000035">
    <property type="protein sequence ID" value="OGG58267.1"/>
    <property type="molecule type" value="Genomic_DNA"/>
</dbReference>
<evidence type="ECO:0000256" key="16">
    <source>
        <dbReference type="ARBA" id="ARBA00023268"/>
    </source>
</evidence>
<evidence type="ECO:0000313" key="21">
    <source>
        <dbReference type="EMBL" id="OGG58267.1"/>
    </source>
</evidence>
<keyword evidence="12 19" id="KW-0460">Magnesium</keyword>
<dbReference type="GO" id="GO:0005525">
    <property type="term" value="F:GTP binding"/>
    <property type="evidence" value="ECO:0007669"/>
    <property type="project" value="UniProtKB-KW"/>
</dbReference>
<dbReference type="EC" id="4.1.99.12" evidence="19"/>
<feature type="binding site" evidence="19">
    <location>
        <position position="259"/>
    </location>
    <ligand>
        <name>Zn(2+)</name>
        <dbReference type="ChEBI" id="CHEBI:29105"/>
        <note>catalytic</note>
    </ligand>
</feature>
<feature type="region of interest" description="DHBP synthase" evidence="19">
    <location>
        <begin position="1"/>
        <end position="203"/>
    </location>
</feature>
<evidence type="ECO:0000256" key="6">
    <source>
        <dbReference type="ARBA" id="ARBA00005520"/>
    </source>
</evidence>
<feature type="site" description="Essential for DHBP synthase activity" evidence="19">
    <location>
        <position position="166"/>
    </location>
</feature>
<feature type="binding site" evidence="19">
    <location>
        <position position="34"/>
    </location>
    <ligand>
        <name>D-ribulose 5-phosphate</name>
        <dbReference type="ChEBI" id="CHEBI:58121"/>
    </ligand>
</feature>
<dbReference type="GO" id="GO:0008270">
    <property type="term" value="F:zinc ion binding"/>
    <property type="evidence" value="ECO:0007669"/>
    <property type="project" value="UniProtKB-UniRule"/>
</dbReference>
<dbReference type="GO" id="GO:0009231">
    <property type="term" value="P:riboflavin biosynthetic process"/>
    <property type="evidence" value="ECO:0007669"/>
    <property type="project" value="UniProtKB-UniRule"/>
</dbReference>
<keyword evidence="15 19" id="KW-0456">Lyase</keyword>
<dbReference type="GO" id="GO:0005829">
    <property type="term" value="C:cytosol"/>
    <property type="evidence" value="ECO:0007669"/>
    <property type="project" value="TreeGrafter"/>
</dbReference>
<evidence type="ECO:0000256" key="11">
    <source>
        <dbReference type="ARBA" id="ARBA00022833"/>
    </source>
</evidence>
<comment type="cofactor">
    <cofactor evidence="19">
        <name>Mg(2+)</name>
        <dbReference type="ChEBI" id="CHEBI:18420"/>
    </cofactor>
    <cofactor evidence="19">
        <name>Mn(2+)</name>
        <dbReference type="ChEBI" id="CHEBI:29035"/>
    </cofactor>
    <text evidence="19">Binds 2 divalent metal cations per subunit. Magnesium or manganese.</text>
</comment>
<keyword evidence="11 19" id="KW-0862">Zinc</keyword>
<dbReference type="FunFam" id="3.90.870.10:FF:000001">
    <property type="entry name" value="Riboflavin biosynthesis protein RibBA"/>
    <property type="match status" value="1"/>
</dbReference>
<feature type="binding site" evidence="19">
    <location>
        <position position="270"/>
    </location>
    <ligand>
        <name>Zn(2+)</name>
        <dbReference type="ChEBI" id="CHEBI:29105"/>
        <note>catalytic</note>
    </ligand>
</feature>
<evidence type="ECO:0000256" key="13">
    <source>
        <dbReference type="ARBA" id="ARBA00023134"/>
    </source>
</evidence>
<dbReference type="InterPro" id="IPR032677">
    <property type="entry name" value="GTP_cyclohydro_II"/>
</dbReference>
<comment type="function">
    <text evidence="3 19">Catalyzes the conversion of D-ribulose 5-phosphate to formate and 3,4-dihydroxy-2-butanone 4-phosphate.</text>
</comment>
<evidence type="ECO:0000256" key="8">
    <source>
        <dbReference type="ARBA" id="ARBA00022723"/>
    </source>
</evidence>
<comment type="caution">
    <text evidence="21">The sequence shown here is derived from an EMBL/GenBank/DDBJ whole genome shotgun (WGS) entry which is preliminary data.</text>
</comment>
<sequence>MISPFSPIPQALDDLRTGKFLIVVDDEDRENEGDLVLAAELMTTEKMAFMIHHTGGVVCLSLSNAIADQLELPPMVKRNMSKYGTPFTVSIEAASGIATGISAQDRTKTVLTAINPVAKPEDLVHPGHVFPLRADDGGVLKRAGQTEGSVDLCRLAGLREGAVISELMHEDGTMMRLPALQEFAKKYDLKIISIADLIAYRRRHETFVRLEAETELQTKTGNWMVRIYRDSLHNADHVALIKGTPTPLKPILVRAHSECLTGDVFGSLHCDCGDQLLQAMEMIEEEEEGVILYMRQEGRGIGLANKMKAYELQRKHGLDTAEANERLGFPADLRDYGTGAQILKEIGVGKIRLLTNNPKKIVGLEGFGLEVVERIPIELPVKNERQKKYLQTKKEKLGHLFS</sequence>
<evidence type="ECO:0000256" key="12">
    <source>
        <dbReference type="ARBA" id="ARBA00022842"/>
    </source>
</evidence>
<dbReference type="InterPro" id="IPR016299">
    <property type="entry name" value="Riboflavin_synth_RibBA"/>
</dbReference>
<name>A0A1F6DAC2_9BACT</name>
<dbReference type="Proteomes" id="UP000176377">
    <property type="component" value="Unassembled WGS sequence"/>
</dbReference>
<evidence type="ECO:0000256" key="10">
    <source>
        <dbReference type="ARBA" id="ARBA00022801"/>
    </source>
</evidence>
<dbReference type="HAMAP" id="MF_00180">
    <property type="entry name" value="RibB"/>
    <property type="match status" value="1"/>
</dbReference>
<dbReference type="AlphaFoldDB" id="A0A1F6DAC2"/>
<dbReference type="Gene3D" id="3.40.50.10990">
    <property type="entry name" value="GTP cyclohydrolase II"/>
    <property type="match status" value="1"/>
</dbReference>
<dbReference type="InterPro" id="IPR000422">
    <property type="entry name" value="DHBP_synthase_RibB"/>
</dbReference>
<dbReference type="GO" id="GO:0003935">
    <property type="term" value="F:GTP cyclohydrolase II activity"/>
    <property type="evidence" value="ECO:0007669"/>
    <property type="project" value="UniProtKB-UniRule"/>
</dbReference>
<evidence type="ECO:0000256" key="3">
    <source>
        <dbReference type="ARBA" id="ARBA00002284"/>
    </source>
</evidence>
<feature type="site" description="Essential for DHBP synthase activity" evidence="19">
    <location>
        <position position="128"/>
    </location>
</feature>
<keyword evidence="16 19" id="KW-0511">Multifunctional enzyme</keyword>
<dbReference type="Pfam" id="PF00926">
    <property type="entry name" value="DHBP_synthase"/>
    <property type="match status" value="1"/>
</dbReference>
<evidence type="ECO:0000256" key="5">
    <source>
        <dbReference type="ARBA" id="ARBA00004904"/>
    </source>
</evidence>
<feature type="binding site" evidence="19">
    <location>
        <begin position="29"/>
        <end position="30"/>
    </location>
    <ligand>
        <name>D-ribulose 5-phosphate</name>
        <dbReference type="ChEBI" id="CHEBI:58121"/>
    </ligand>
</feature>
<evidence type="ECO:0000256" key="1">
    <source>
        <dbReference type="ARBA" id="ARBA00000141"/>
    </source>
</evidence>
<feature type="domain" description="GTP cyclohydrolase II" evidence="20">
    <location>
        <begin position="212"/>
        <end position="376"/>
    </location>
</feature>
<dbReference type="Gene3D" id="3.90.870.10">
    <property type="entry name" value="DHBP synthase"/>
    <property type="match status" value="1"/>
</dbReference>
<feature type="binding site" evidence="19">
    <location>
        <position position="30"/>
    </location>
    <ligand>
        <name>Mg(2+)</name>
        <dbReference type="ChEBI" id="CHEBI:18420"/>
        <label>1</label>
    </ligand>
</feature>
<dbReference type="InterPro" id="IPR017945">
    <property type="entry name" value="DHBP_synth_RibB-like_a/b_dom"/>
</dbReference>
<keyword evidence="7 19" id="KW-0686">Riboflavin biosynthesis</keyword>
<dbReference type="GO" id="GO:0008686">
    <property type="term" value="F:3,4-dihydroxy-2-butanone-4-phosphate synthase activity"/>
    <property type="evidence" value="ECO:0007669"/>
    <property type="project" value="UniProtKB-UniRule"/>
</dbReference>